<evidence type="ECO:0000256" key="16">
    <source>
        <dbReference type="SAM" id="Phobius"/>
    </source>
</evidence>
<evidence type="ECO:0000256" key="9">
    <source>
        <dbReference type="ARBA" id="ARBA00022840"/>
    </source>
</evidence>
<feature type="transmembrane region" description="Helical" evidence="16">
    <location>
        <begin position="12"/>
        <end position="30"/>
    </location>
</feature>
<feature type="domain" description="CHASE" evidence="20">
    <location>
        <begin position="81"/>
        <end position="256"/>
    </location>
</feature>
<dbReference type="InterPro" id="IPR006189">
    <property type="entry name" value="CHASE_dom"/>
</dbReference>
<dbReference type="PANTHER" id="PTHR43047">
    <property type="entry name" value="TWO-COMPONENT HISTIDINE PROTEIN KINASE"/>
    <property type="match status" value="1"/>
</dbReference>
<dbReference type="SUPFAM" id="SSF55874">
    <property type="entry name" value="ATPase domain of HSP90 chaperone/DNA topoisomerase II/histidine kinase"/>
    <property type="match status" value="1"/>
</dbReference>
<dbReference type="SUPFAM" id="SSF47384">
    <property type="entry name" value="Homodimeric domain of signal transducing histidine kinase"/>
    <property type="match status" value="1"/>
</dbReference>
<dbReference type="SMART" id="SM00388">
    <property type="entry name" value="HisKA"/>
    <property type="match status" value="1"/>
</dbReference>
<feature type="domain" description="Histidine kinase" evidence="17">
    <location>
        <begin position="537"/>
        <end position="753"/>
    </location>
</feature>
<dbReference type="PATRIC" id="fig|1315283.4.peg.2001"/>
<feature type="domain" description="Response regulatory" evidence="18">
    <location>
        <begin position="775"/>
        <end position="888"/>
    </location>
</feature>
<evidence type="ECO:0000256" key="15">
    <source>
        <dbReference type="PROSITE-ProRule" id="PRU00169"/>
    </source>
</evidence>
<keyword evidence="9" id="KW-0067">ATP-binding</keyword>
<dbReference type="PANTHER" id="PTHR43047:SF64">
    <property type="entry name" value="HISTIDINE KINASE CONTAINING CHEY-HOMOLOGOUS RECEIVER DOMAIN AND PAS DOMAIN-RELATED"/>
    <property type="match status" value="1"/>
</dbReference>
<dbReference type="AlphaFoldDB" id="A0A0U2X0B2"/>
<organism evidence="21">
    <name type="scientific">Pseudoalteromonas translucida KMM 520</name>
    <dbReference type="NCBI Taxonomy" id="1315283"/>
    <lineage>
        <taxon>Bacteria</taxon>
        <taxon>Pseudomonadati</taxon>
        <taxon>Pseudomonadota</taxon>
        <taxon>Gammaproteobacteria</taxon>
        <taxon>Alteromonadales</taxon>
        <taxon>Pseudoalteromonadaceae</taxon>
        <taxon>Pseudoalteromonas</taxon>
    </lineage>
</organism>
<dbReference type="CDD" id="cd17546">
    <property type="entry name" value="REC_hyHK_CKI1_RcsC-like"/>
    <property type="match status" value="1"/>
</dbReference>
<dbReference type="SUPFAM" id="SSF52172">
    <property type="entry name" value="CheY-like"/>
    <property type="match status" value="1"/>
</dbReference>
<dbReference type="SMART" id="SM01079">
    <property type="entry name" value="CHASE"/>
    <property type="match status" value="1"/>
</dbReference>
<feature type="domain" description="PAS" evidence="19">
    <location>
        <begin position="378"/>
        <end position="422"/>
    </location>
</feature>
<keyword evidence="11" id="KW-0902">Two-component regulatory system</keyword>
<keyword evidence="8" id="KW-0418">Kinase</keyword>
<dbReference type="InterPro" id="IPR036890">
    <property type="entry name" value="HATPase_C_sf"/>
</dbReference>
<dbReference type="KEGG" id="ptn:PTRA_a2303"/>
<evidence type="ECO:0000256" key="10">
    <source>
        <dbReference type="ARBA" id="ARBA00022989"/>
    </source>
</evidence>
<dbReference type="Gene3D" id="3.30.565.10">
    <property type="entry name" value="Histidine kinase-like ATPase, C-terminal domain"/>
    <property type="match status" value="1"/>
</dbReference>
<dbReference type="PRINTS" id="PR00344">
    <property type="entry name" value="BCTRLSENSOR"/>
</dbReference>
<keyword evidence="7" id="KW-0547">Nucleotide-binding</keyword>
<dbReference type="Pfam" id="PF00512">
    <property type="entry name" value="HisKA"/>
    <property type="match status" value="1"/>
</dbReference>
<accession>A0A0U2X0B2</accession>
<dbReference type="InterPro" id="IPR013767">
    <property type="entry name" value="PAS_fold"/>
</dbReference>
<dbReference type="InterPro" id="IPR001789">
    <property type="entry name" value="Sig_transdc_resp-reg_receiver"/>
</dbReference>
<dbReference type="RefSeq" id="WP_058373664.1">
    <property type="nucleotide sequence ID" value="NZ_CP011034.1"/>
</dbReference>
<evidence type="ECO:0000256" key="14">
    <source>
        <dbReference type="ARBA" id="ARBA00068150"/>
    </source>
</evidence>
<keyword evidence="12 16" id="KW-0472">Membrane</keyword>
<evidence type="ECO:0000259" key="17">
    <source>
        <dbReference type="PROSITE" id="PS50109"/>
    </source>
</evidence>
<comment type="subcellular location">
    <subcellularLocation>
        <location evidence="2">Membrane</location>
    </subcellularLocation>
</comment>
<dbReference type="InterPro" id="IPR042240">
    <property type="entry name" value="CHASE_sf"/>
</dbReference>
<evidence type="ECO:0000256" key="13">
    <source>
        <dbReference type="ARBA" id="ARBA00064003"/>
    </source>
</evidence>
<dbReference type="EC" id="2.7.13.3" evidence="3"/>
<keyword evidence="4 15" id="KW-0597">Phosphoprotein</keyword>
<evidence type="ECO:0000259" key="19">
    <source>
        <dbReference type="PROSITE" id="PS50112"/>
    </source>
</evidence>
<dbReference type="GO" id="GO:0000155">
    <property type="term" value="F:phosphorelay sensor kinase activity"/>
    <property type="evidence" value="ECO:0007669"/>
    <property type="project" value="InterPro"/>
</dbReference>
<dbReference type="InterPro" id="IPR004358">
    <property type="entry name" value="Sig_transdc_His_kin-like_C"/>
</dbReference>
<dbReference type="CDD" id="cd00130">
    <property type="entry name" value="PAS"/>
    <property type="match status" value="1"/>
</dbReference>
<dbReference type="GO" id="GO:0006355">
    <property type="term" value="P:regulation of DNA-templated transcription"/>
    <property type="evidence" value="ECO:0007669"/>
    <property type="project" value="InterPro"/>
</dbReference>
<dbReference type="Gene3D" id="3.30.450.350">
    <property type="entry name" value="CHASE domain"/>
    <property type="match status" value="1"/>
</dbReference>
<dbReference type="EMBL" id="CP011034">
    <property type="protein sequence ID" value="ALS33409.1"/>
    <property type="molecule type" value="Genomic_DNA"/>
</dbReference>
<dbReference type="PROSITE" id="PS50109">
    <property type="entry name" value="HIS_KIN"/>
    <property type="match status" value="1"/>
</dbReference>
<dbReference type="GO" id="GO:0005524">
    <property type="term" value="F:ATP binding"/>
    <property type="evidence" value="ECO:0007669"/>
    <property type="project" value="UniProtKB-KW"/>
</dbReference>
<feature type="modified residue" description="4-aspartylphosphate" evidence="15">
    <location>
        <position position="824"/>
    </location>
</feature>
<dbReference type="InterPro" id="IPR005467">
    <property type="entry name" value="His_kinase_dom"/>
</dbReference>
<dbReference type="SMART" id="SM00387">
    <property type="entry name" value="HATPase_c"/>
    <property type="match status" value="1"/>
</dbReference>
<evidence type="ECO:0000256" key="6">
    <source>
        <dbReference type="ARBA" id="ARBA00022692"/>
    </source>
</evidence>
<sequence length="894" mass="99428">MGVTHRANKGLVLQVAIQIILLIVGMFFSYSQHIQYQKQLDEKIADALNTRLTFLSTGISNRLDLYKYGLSSLRGFIHGVGINHLNHQAIANYSNSRDYALEFPGASGIGYIKRVYPNDVNDFINTARNDRPDHNFNISVLSAHNEAKFVIQYLFPEKNNISAIGLDIGSGNMRREAALDAALYNRAQLSGPITLVQADKKTQQGFLILLPVYNSIAAPTTQSQRIEKLVGWTYSPLLIDNILKSLSQLDDNYLTITDLNSNAELTFFNYGNKNDSSSFIASTTTDVMGRTWKIALTGSHTFIKSLNLPSTYQTLLNNILIIFLVMLLVLALQLFFYRKGQQTKIKIAMAKKHELALEHANSKLETEVKLRTQQIADISTLQRSILHSASYTIIATDKNGVITAFNPAAEKLLGYTASQVIGLKTPAIFHLEDEVVAKAKQLSVELNKHVEPGFEVFSIKATATEPDINQWTYVASNDKHTQVNLSVTSLLSDVGEVVGFLGISYDLTQQIVHEQALAQAKELAEQASDAKSEFLANMSHEIRTPMNGLFGTLQLLQEQPLSDVSKNYLDKALYSTKALITIINDILDFSKIEAGKLLLDNSTFEFEELIHHLESDLAIPATEKGIYLRFNSHLKHKYWRGDAVRIRQVFLNLISNAIKFTREGGVSVEISVTDDNKVCFVILDTGIGIPEQDIPRLFERFEQAEKSTTREFGGTGLGLPITKSLISLMNGEVKVTSQLGVGSQFTVYLPLKKANIKPSNVDAKSLVLPDLTNKTILIAEDNPINQLVASAMIKPSNANIVIANNGLEAIELYESLLPDLILMDIQMPKMDGMQACKHIKKINSEQIIIALTANVLSEQKQLYKQLFDGYLSKPIEKQKLVNVLNRLAIDKLVL</sequence>
<dbReference type="Pfam" id="PF00989">
    <property type="entry name" value="PAS"/>
    <property type="match status" value="1"/>
</dbReference>
<evidence type="ECO:0000256" key="5">
    <source>
        <dbReference type="ARBA" id="ARBA00022679"/>
    </source>
</evidence>
<evidence type="ECO:0000313" key="21">
    <source>
        <dbReference type="EMBL" id="ALS33409.1"/>
    </source>
</evidence>
<dbReference type="InterPro" id="IPR003661">
    <property type="entry name" value="HisK_dim/P_dom"/>
</dbReference>
<evidence type="ECO:0000259" key="20">
    <source>
        <dbReference type="PROSITE" id="PS50839"/>
    </source>
</evidence>
<proteinExistence type="predicted"/>
<dbReference type="Pfam" id="PF00072">
    <property type="entry name" value="Response_reg"/>
    <property type="match status" value="1"/>
</dbReference>
<dbReference type="Pfam" id="PF03924">
    <property type="entry name" value="CHASE"/>
    <property type="match status" value="1"/>
</dbReference>
<evidence type="ECO:0000256" key="3">
    <source>
        <dbReference type="ARBA" id="ARBA00012438"/>
    </source>
</evidence>
<comment type="subunit">
    <text evidence="13">At low DSF concentrations, interacts with RpfF.</text>
</comment>
<dbReference type="PROSITE" id="PS50839">
    <property type="entry name" value="CHASE"/>
    <property type="match status" value="1"/>
</dbReference>
<keyword evidence="5" id="KW-0808">Transferase</keyword>
<evidence type="ECO:0000256" key="7">
    <source>
        <dbReference type="ARBA" id="ARBA00022741"/>
    </source>
</evidence>
<feature type="transmembrane region" description="Helical" evidence="16">
    <location>
        <begin position="315"/>
        <end position="337"/>
    </location>
</feature>
<name>A0A0U2X0B2_9GAMM</name>
<evidence type="ECO:0000313" key="22">
    <source>
        <dbReference type="Proteomes" id="UP000065261"/>
    </source>
</evidence>
<dbReference type="Pfam" id="PF02518">
    <property type="entry name" value="HATPase_c"/>
    <property type="match status" value="1"/>
</dbReference>
<dbReference type="FunFam" id="3.30.565.10:FF:000010">
    <property type="entry name" value="Sensor histidine kinase RcsC"/>
    <property type="match status" value="1"/>
</dbReference>
<comment type="catalytic activity">
    <reaction evidence="1">
        <text>ATP + protein L-histidine = ADP + protein N-phospho-L-histidine.</text>
        <dbReference type="EC" id="2.7.13.3"/>
    </reaction>
</comment>
<dbReference type="Proteomes" id="UP000065261">
    <property type="component" value="Chromosome I"/>
</dbReference>
<evidence type="ECO:0000256" key="4">
    <source>
        <dbReference type="ARBA" id="ARBA00022553"/>
    </source>
</evidence>
<dbReference type="FunFam" id="1.10.287.130:FF:000002">
    <property type="entry name" value="Two-component osmosensing histidine kinase"/>
    <property type="match status" value="1"/>
</dbReference>
<dbReference type="SMART" id="SM00448">
    <property type="entry name" value="REC"/>
    <property type="match status" value="1"/>
</dbReference>
<dbReference type="InterPro" id="IPR003594">
    <property type="entry name" value="HATPase_dom"/>
</dbReference>
<dbReference type="CDD" id="cd00082">
    <property type="entry name" value="HisKA"/>
    <property type="match status" value="1"/>
</dbReference>
<gene>
    <name evidence="21" type="ORF">PTRA_a2303</name>
</gene>
<evidence type="ECO:0000256" key="11">
    <source>
        <dbReference type="ARBA" id="ARBA00023012"/>
    </source>
</evidence>
<dbReference type="NCBIfam" id="TIGR00229">
    <property type="entry name" value="sensory_box"/>
    <property type="match status" value="1"/>
</dbReference>
<evidence type="ECO:0000256" key="12">
    <source>
        <dbReference type="ARBA" id="ARBA00023136"/>
    </source>
</evidence>
<keyword evidence="6 16" id="KW-0812">Transmembrane</keyword>
<dbReference type="Gene3D" id="3.40.50.2300">
    <property type="match status" value="1"/>
</dbReference>
<dbReference type="GO" id="GO:0016020">
    <property type="term" value="C:membrane"/>
    <property type="evidence" value="ECO:0007669"/>
    <property type="project" value="UniProtKB-SubCell"/>
</dbReference>
<dbReference type="SUPFAM" id="SSF55785">
    <property type="entry name" value="PYP-like sensor domain (PAS domain)"/>
    <property type="match status" value="1"/>
</dbReference>
<dbReference type="InterPro" id="IPR036097">
    <property type="entry name" value="HisK_dim/P_sf"/>
</dbReference>
<dbReference type="InterPro" id="IPR011006">
    <property type="entry name" value="CheY-like_superfamily"/>
</dbReference>
<dbReference type="OrthoDB" id="9810730at2"/>
<evidence type="ECO:0000256" key="8">
    <source>
        <dbReference type="ARBA" id="ARBA00022777"/>
    </source>
</evidence>
<dbReference type="Gene3D" id="1.10.287.130">
    <property type="match status" value="1"/>
</dbReference>
<dbReference type="SMART" id="SM00091">
    <property type="entry name" value="PAS"/>
    <property type="match status" value="1"/>
</dbReference>
<protein>
    <recommendedName>
        <fullName evidence="14">Sensory/regulatory protein RpfC</fullName>
        <ecNumber evidence="3">2.7.13.3</ecNumber>
    </recommendedName>
</protein>
<evidence type="ECO:0000256" key="2">
    <source>
        <dbReference type="ARBA" id="ARBA00004370"/>
    </source>
</evidence>
<evidence type="ECO:0000259" key="18">
    <source>
        <dbReference type="PROSITE" id="PS50110"/>
    </source>
</evidence>
<dbReference type="PROSITE" id="PS50112">
    <property type="entry name" value="PAS"/>
    <property type="match status" value="1"/>
</dbReference>
<dbReference type="InterPro" id="IPR035965">
    <property type="entry name" value="PAS-like_dom_sf"/>
</dbReference>
<dbReference type="PROSITE" id="PS50110">
    <property type="entry name" value="RESPONSE_REGULATORY"/>
    <property type="match status" value="1"/>
</dbReference>
<keyword evidence="10 16" id="KW-1133">Transmembrane helix</keyword>
<evidence type="ECO:0000256" key="1">
    <source>
        <dbReference type="ARBA" id="ARBA00000085"/>
    </source>
</evidence>
<dbReference type="Gene3D" id="3.30.450.20">
    <property type="entry name" value="PAS domain"/>
    <property type="match status" value="1"/>
</dbReference>
<reference evidence="21 22" key="1">
    <citation type="submission" date="2015-03" db="EMBL/GenBank/DDBJ databases">
        <authorList>
            <person name="Murphy D."/>
        </authorList>
    </citation>
    <scope>NUCLEOTIDE SEQUENCE [LARGE SCALE GENOMIC DNA]</scope>
    <source>
        <strain evidence="21 22">KMM 520</strain>
    </source>
</reference>
<dbReference type="CDD" id="cd16922">
    <property type="entry name" value="HATPase_EvgS-ArcB-TorS-like"/>
    <property type="match status" value="1"/>
</dbReference>
<dbReference type="InterPro" id="IPR000014">
    <property type="entry name" value="PAS"/>
</dbReference>